<accession>A0A8H8DKG7</accession>
<dbReference type="PANTHER" id="PTHR15715:SF37">
    <property type="entry name" value="LD47843P"/>
    <property type="match status" value="1"/>
</dbReference>
<evidence type="ECO:0000259" key="2">
    <source>
        <dbReference type="PROSITE" id="PS50006"/>
    </source>
</evidence>
<dbReference type="Proteomes" id="UP000673691">
    <property type="component" value="Unassembled WGS sequence"/>
</dbReference>
<feature type="domain" description="FHA" evidence="2">
    <location>
        <begin position="125"/>
        <end position="179"/>
    </location>
</feature>
<name>A0A8H8DKG7_9FUNG</name>
<organism evidence="3 4">
    <name type="scientific">Olpidium bornovanus</name>
    <dbReference type="NCBI Taxonomy" id="278681"/>
    <lineage>
        <taxon>Eukaryota</taxon>
        <taxon>Fungi</taxon>
        <taxon>Fungi incertae sedis</taxon>
        <taxon>Olpidiomycota</taxon>
        <taxon>Olpidiomycotina</taxon>
        <taxon>Olpidiomycetes</taxon>
        <taxon>Olpidiales</taxon>
        <taxon>Olpidiaceae</taxon>
        <taxon>Olpidium</taxon>
    </lineage>
</organism>
<dbReference type="InterPro" id="IPR051176">
    <property type="entry name" value="Cent_Immune-Sig_Mod"/>
</dbReference>
<evidence type="ECO:0000256" key="1">
    <source>
        <dbReference type="SAM" id="MobiDB-lite"/>
    </source>
</evidence>
<reference evidence="3 4" key="1">
    <citation type="journal article" name="Sci. Rep.">
        <title>Genome-scale phylogenetic analyses confirm Olpidium as the closest living zoosporic fungus to the non-flagellated, terrestrial fungi.</title>
        <authorList>
            <person name="Chang Y."/>
            <person name="Rochon D."/>
            <person name="Sekimoto S."/>
            <person name="Wang Y."/>
            <person name="Chovatia M."/>
            <person name="Sandor L."/>
            <person name="Salamov A."/>
            <person name="Grigoriev I.V."/>
            <person name="Stajich J.E."/>
            <person name="Spatafora J.W."/>
        </authorList>
    </citation>
    <scope>NUCLEOTIDE SEQUENCE [LARGE SCALE GENOMIC DNA]</scope>
    <source>
        <strain evidence="3">S191</strain>
    </source>
</reference>
<keyword evidence="4" id="KW-1185">Reference proteome</keyword>
<dbReference type="PANTHER" id="PTHR15715">
    <property type="entry name" value="CENTROSOMAL PROTEIN OF 170 KDA"/>
    <property type="match status" value="1"/>
</dbReference>
<feature type="compositionally biased region" description="Gly residues" evidence="1">
    <location>
        <begin position="1"/>
        <end position="15"/>
    </location>
</feature>
<evidence type="ECO:0000313" key="4">
    <source>
        <dbReference type="Proteomes" id="UP000673691"/>
    </source>
</evidence>
<protein>
    <submittedName>
        <fullName evidence="3">SMAD/FHA domain-containing protein</fullName>
    </submittedName>
</protein>
<dbReference type="SUPFAM" id="SSF49879">
    <property type="entry name" value="SMAD/FHA domain"/>
    <property type="match status" value="1"/>
</dbReference>
<proteinExistence type="predicted"/>
<dbReference type="InterPro" id="IPR008984">
    <property type="entry name" value="SMAD_FHA_dom_sf"/>
</dbReference>
<dbReference type="EMBL" id="JAEFCI010003316">
    <property type="protein sequence ID" value="KAG5461663.1"/>
    <property type="molecule type" value="Genomic_DNA"/>
</dbReference>
<dbReference type="Pfam" id="PF00498">
    <property type="entry name" value="FHA"/>
    <property type="match status" value="1"/>
</dbReference>
<sequence length="276" mass="29373">MGSGPRSGSGSGTAGDGQPFSDLGGEVEGPGARQSETAATAAAAVLEAPSGGVFSPSTPVNSRQDAPSAAAAAALAAEPAAGAAASSSSTSGPRKPRIRIVPHIENARSLHFEVIDREFDEGQVVKVGRYTEKLASTDRIAFKSKVVSRQHAEMWMTNGQFYVKDTKSSSGTFLNHVRLSPPNQESRPFALKDGDVIQLGVDYQGGTEGICRRCRWTCPRPSCRRCSLIGSRRSFLFRYIPLRENAIRGQPIVDGWEHRVSVRFAPAVARTLGSST</sequence>
<feature type="region of interest" description="Disordered" evidence="1">
    <location>
        <begin position="1"/>
        <end position="40"/>
    </location>
</feature>
<dbReference type="PROSITE" id="PS50006">
    <property type="entry name" value="FHA_DOMAIN"/>
    <property type="match status" value="1"/>
</dbReference>
<dbReference type="InterPro" id="IPR000253">
    <property type="entry name" value="FHA_dom"/>
</dbReference>
<dbReference type="SMART" id="SM00240">
    <property type="entry name" value="FHA"/>
    <property type="match status" value="1"/>
</dbReference>
<dbReference type="AlphaFoldDB" id="A0A8H8DKG7"/>
<dbReference type="Gene3D" id="2.60.200.20">
    <property type="match status" value="1"/>
</dbReference>
<comment type="caution">
    <text evidence="3">The sequence shown here is derived from an EMBL/GenBank/DDBJ whole genome shotgun (WGS) entry which is preliminary data.</text>
</comment>
<gene>
    <name evidence="3" type="ORF">BJ554DRAFT_6104</name>
</gene>
<dbReference type="OrthoDB" id="687730at2759"/>
<evidence type="ECO:0000313" key="3">
    <source>
        <dbReference type="EMBL" id="KAG5461663.1"/>
    </source>
</evidence>